<organism evidence="4 5">
    <name type="scientific">Periplaneta americana</name>
    <name type="common">American cockroach</name>
    <name type="synonym">Blatta americana</name>
    <dbReference type="NCBI Taxonomy" id="6978"/>
    <lineage>
        <taxon>Eukaryota</taxon>
        <taxon>Metazoa</taxon>
        <taxon>Ecdysozoa</taxon>
        <taxon>Arthropoda</taxon>
        <taxon>Hexapoda</taxon>
        <taxon>Insecta</taxon>
        <taxon>Pterygota</taxon>
        <taxon>Neoptera</taxon>
        <taxon>Polyneoptera</taxon>
        <taxon>Dictyoptera</taxon>
        <taxon>Blattodea</taxon>
        <taxon>Blattoidea</taxon>
        <taxon>Blattidae</taxon>
        <taxon>Blattinae</taxon>
        <taxon>Periplaneta</taxon>
    </lineage>
</organism>
<dbReference type="EMBL" id="JAJSOF020000027">
    <property type="protein sequence ID" value="KAJ4433436.1"/>
    <property type="molecule type" value="Genomic_DNA"/>
</dbReference>
<protein>
    <recommendedName>
        <fullName evidence="6">Protein sleepless</fullName>
    </recommendedName>
</protein>
<comment type="caution">
    <text evidence="4">The sequence shown here is derived from an EMBL/GenBank/DDBJ whole genome shotgun (WGS) entry which is preliminary data.</text>
</comment>
<dbReference type="Proteomes" id="UP001148838">
    <property type="component" value="Unassembled WGS sequence"/>
</dbReference>
<evidence type="ECO:0000256" key="1">
    <source>
        <dbReference type="ARBA" id="ARBA00022729"/>
    </source>
</evidence>
<dbReference type="InterPro" id="IPR031424">
    <property type="entry name" value="QVR-like"/>
</dbReference>
<keyword evidence="2" id="KW-0325">Glycoprotein</keyword>
<evidence type="ECO:0000256" key="2">
    <source>
        <dbReference type="ARBA" id="ARBA00023180"/>
    </source>
</evidence>
<keyword evidence="5" id="KW-1185">Reference proteome</keyword>
<keyword evidence="1" id="KW-0732">Signal</keyword>
<accession>A0ABQ8SH26</accession>
<proteinExistence type="predicted"/>
<evidence type="ECO:0000256" key="3">
    <source>
        <dbReference type="SAM" id="MobiDB-lite"/>
    </source>
</evidence>
<feature type="region of interest" description="Disordered" evidence="3">
    <location>
        <begin position="367"/>
        <end position="401"/>
    </location>
</feature>
<reference evidence="4 5" key="1">
    <citation type="journal article" date="2022" name="Allergy">
        <title>Genome assembly and annotation of Periplaneta americana reveal a comprehensive cockroach allergen profile.</title>
        <authorList>
            <person name="Wang L."/>
            <person name="Xiong Q."/>
            <person name="Saelim N."/>
            <person name="Wang L."/>
            <person name="Nong W."/>
            <person name="Wan A.T."/>
            <person name="Shi M."/>
            <person name="Liu X."/>
            <person name="Cao Q."/>
            <person name="Hui J.H.L."/>
            <person name="Sookrung N."/>
            <person name="Leung T.F."/>
            <person name="Tungtrongchitr A."/>
            <person name="Tsui S.K.W."/>
        </authorList>
    </citation>
    <scope>NUCLEOTIDE SEQUENCE [LARGE SCALE GENOMIC DNA]</scope>
    <source>
        <strain evidence="4">PWHHKU_190912</strain>
    </source>
</reference>
<dbReference type="Pfam" id="PF17064">
    <property type="entry name" value="QVR"/>
    <property type="match status" value="1"/>
</dbReference>
<evidence type="ECO:0000313" key="5">
    <source>
        <dbReference type="Proteomes" id="UP001148838"/>
    </source>
</evidence>
<name>A0ABQ8SH26_PERAM</name>
<gene>
    <name evidence="4" type="ORF">ANN_15734</name>
</gene>
<evidence type="ECO:0000313" key="4">
    <source>
        <dbReference type="EMBL" id="KAJ4433436.1"/>
    </source>
</evidence>
<sequence length="419" mass="47077">MYEFCRCCEAIRCYQCSSYPKSEDTCGAYTKFDKSRHIAVECNSDESHTLGTFCMKITQQGPKGDGRWRQVIRRCASVADAGVTGVCNWGVYENGIYWEECYCSSDGCNGSTSVRTSLSALVGCLIAVTNRRDDLATEDEEAISKDEKGFSIITEEVELALKEMKNGKATGVDEIPIELMKCLGEEKKQILLLRNEIYEKGECPENFTETVLIPIPKKNNAKNCKEFRTISLISWKKQLEEEQFGIMKRKGMRDAIGLLQIIGKRYLEKNKEVYVIFVDLEKAFDRINANKTKTMVIGRKAKKVNFRILNEAVEQVDSFSWLFNDAVSTPRLFSVDEIGDSEMIFGEMRPRIRHRLPCIHITAGENLGKNPARPKDPTFKTACGGGGGGDDDDDDGTSASSPLWLRVVPCKRPCVRPPL</sequence>
<evidence type="ECO:0008006" key="6">
    <source>
        <dbReference type="Google" id="ProtNLM"/>
    </source>
</evidence>
<dbReference type="PANTHER" id="PTHR19446">
    <property type="entry name" value="REVERSE TRANSCRIPTASES"/>
    <property type="match status" value="1"/>
</dbReference>